<dbReference type="WBParaSite" id="MhA1_Contig1140.frz3.fgene1">
    <property type="protein sequence ID" value="MhA1_Contig1140.frz3.fgene1"/>
    <property type="gene ID" value="MhA1_Contig1140.frz3.fgene1"/>
</dbReference>
<dbReference type="PANTHER" id="PTHR43975:SF2">
    <property type="entry name" value="EG:BACR7A4.14 PROTEIN-RELATED"/>
    <property type="match status" value="1"/>
</dbReference>
<dbReference type="InterPro" id="IPR002347">
    <property type="entry name" value="SDR_fam"/>
</dbReference>
<reference evidence="2" key="1">
    <citation type="submission" date="2016-11" db="UniProtKB">
        <authorList>
            <consortium name="WormBaseParasite"/>
        </authorList>
    </citation>
    <scope>IDENTIFICATION</scope>
</reference>
<dbReference type="PANTHER" id="PTHR43975">
    <property type="entry name" value="ZGC:101858"/>
    <property type="match status" value="1"/>
</dbReference>
<evidence type="ECO:0000313" key="1">
    <source>
        <dbReference type="Proteomes" id="UP000095281"/>
    </source>
</evidence>
<dbReference type="FunFam" id="3.40.50.720:FF:000084">
    <property type="entry name" value="Short-chain dehydrogenase reductase"/>
    <property type="match status" value="1"/>
</dbReference>
<accession>A0A1I8B0L3</accession>
<dbReference type="Pfam" id="PF13561">
    <property type="entry name" value="adh_short_C2"/>
    <property type="match status" value="1"/>
</dbReference>
<keyword evidence="1" id="KW-1185">Reference proteome</keyword>
<evidence type="ECO:0000313" key="2">
    <source>
        <dbReference type="WBParaSite" id="MhA1_Contig1140.frz3.fgene1"/>
    </source>
</evidence>
<dbReference type="Proteomes" id="UP000095281">
    <property type="component" value="Unplaced"/>
</dbReference>
<sequence length="290" mass="31936">MRRRLFFKDKVKQRLFRSVSCSSIFDSLRRFSGKVVIITGSSSGIGQSAALSFADEGASVVIHGQNKERLDKTEKLLLAEGIPPQKLLKVLGSLEDPKTAERIVKDTINKFGRIDILINNAGVLAKPNINNPEAIENLDFIYQVNLRSVILLTQLALPHIEKVKGNVVSVSSTVSVRFSLVTFYALLKAGLDHWTRAMAQQYASKGVRFNAINPGATKTVIFEKNGFTGDLKKLHERWVKKTTPLGRFGEVHEMSAALKFLASEEASFITGVCLMVDGGWSIGSLGMDQI</sequence>
<dbReference type="AlphaFoldDB" id="A0A1I8B0L3"/>
<organism evidence="1 2">
    <name type="scientific">Meloidogyne hapla</name>
    <name type="common">Root-knot nematode worm</name>
    <dbReference type="NCBI Taxonomy" id="6305"/>
    <lineage>
        <taxon>Eukaryota</taxon>
        <taxon>Metazoa</taxon>
        <taxon>Ecdysozoa</taxon>
        <taxon>Nematoda</taxon>
        <taxon>Chromadorea</taxon>
        <taxon>Rhabditida</taxon>
        <taxon>Tylenchina</taxon>
        <taxon>Tylenchomorpha</taxon>
        <taxon>Tylenchoidea</taxon>
        <taxon>Meloidogynidae</taxon>
        <taxon>Meloidogyninae</taxon>
        <taxon>Meloidogyne</taxon>
    </lineage>
</organism>
<proteinExistence type="predicted"/>
<dbReference type="PRINTS" id="PR00080">
    <property type="entry name" value="SDRFAMILY"/>
</dbReference>
<dbReference type="OMA" id="ATLDKFH"/>
<dbReference type="InterPro" id="IPR036291">
    <property type="entry name" value="NAD(P)-bd_dom_sf"/>
</dbReference>
<name>A0A1I8B0L3_MELHA</name>
<dbReference type="Gene3D" id="3.40.50.720">
    <property type="entry name" value="NAD(P)-binding Rossmann-like Domain"/>
    <property type="match status" value="1"/>
</dbReference>
<dbReference type="SUPFAM" id="SSF51735">
    <property type="entry name" value="NAD(P)-binding Rossmann-fold domains"/>
    <property type="match status" value="1"/>
</dbReference>
<dbReference type="PRINTS" id="PR00081">
    <property type="entry name" value="GDHRDH"/>
</dbReference>
<protein>
    <submittedName>
        <fullName evidence="2">Short-chain dehydrogenase/reductase SDR</fullName>
    </submittedName>
</protein>